<reference evidence="2" key="1">
    <citation type="journal article" date="2015" name="Nature">
        <title>Complex archaea that bridge the gap between prokaryotes and eukaryotes.</title>
        <authorList>
            <person name="Spang A."/>
            <person name="Saw J.H."/>
            <person name="Jorgensen S.L."/>
            <person name="Zaremba-Niedzwiedzka K."/>
            <person name="Martijn J."/>
            <person name="Lind A.E."/>
            <person name="van Eijk R."/>
            <person name="Schleper C."/>
            <person name="Guy L."/>
            <person name="Ettema T.J."/>
        </authorList>
    </citation>
    <scope>NUCLEOTIDE SEQUENCE</scope>
</reference>
<feature type="transmembrane region" description="Helical" evidence="1">
    <location>
        <begin position="52"/>
        <end position="73"/>
    </location>
</feature>
<dbReference type="AlphaFoldDB" id="A0A0F9XJ92"/>
<dbReference type="EMBL" id="LAZR01000096">
    <property type="protein sequence ID" value="KKN92163.1"/>
    <property type="molecule type" value="Genomic_DNA"/>
</dbReference>
<keyword evidence="1" id="KW-1133">Transmembrane helix</keyword>
<sequence>MKARSRPWFIAGSILSALASLYCFLWIFSAASLASGFCGSDFSLFAEHLRCRQVHFAMILTALFGLLCVYLGWRAARAGHGAAA</sequence>
<keyword evidence="1" id="KW-0472">Membrane</keyword>
<proteinExistence type="predicted"/>
<evidence type="ECO:0000256" key="1">
    <source>
        <dbReference type="SAM" id="Phobius"/>
    </source>
</evidence>
<comment type="caution">
    <text evidence="2">The sequence shown here is derived from an EMBL/GenBank/DDBJ whole genome shotgun (WGS) entry which is preliminary data.</text>
</comment>
<protein>
    <submittedName>
        <fullName evidence="2">Uncharacterized protein</fullName>
    </submittedName>
</protein>
<keyword evidence="1" id="KW-0812">Transmembrane</keyword>
<accession>A0A0F9XJ92</accession>
<name>A0A0F9XJ92_9ZZZZ</name>
<gene>
    <name evidence="2" type="ORF">LCGC14_0209760</name>
</gene>
<organism evidence="2">
    <name type="scientific">marine sediment metagenome</name>
    <dbReference type="NCBI Taxonomy" id="412755"/>
    <lineage>
        <taxon>unclassified sequences</taxon>
        <taxon>metagenomes</taxon>
        <taxon>ecological metagenomes</taxon>
    </lineage>
</organism>
<evidence type="ECO:0000313" key="2">
    <source>
        <dbReference type="EMBL" id="KKN92163.1"/>
    </source>
</evidence>